<keyword evidence="8" id="KW-0539">Nucleus</keyword>
<keyword evidence="6 10" id="KW-0863">Zinc-finger</keyword>
<feature type="domain" description="C2H2-type" evidence="12">
    <location>
        <begin position="71"/>
        <end position="95"/>
    </location>
</feature>
<dbReference type="InterPro" id="IPR022755">
    <property type="entry name" value="Znf_C2H2_jaz"/>
</dbReference>
<evidence type="ECO:0000256" key="4">
    <source>
        <dbReference type="ARBA" id="ARBA00022517"/>
    </source>
</evidence>
<dbReference type="EMBL" id="HAAD01005939">
    <property type="protein sequence ID" value="CDG72171.1"/>
    <property type="molecule type" value="mRNA"/>
</dbReference>
<accession>T2MJB1</accession>
<keyword evidence="7" id="KW-0862">Zinc</keyword>
<keyword evidence="3" id="KW-0963">Cytoplasm</keyword>
<evidence type="ECO:0000256" key="11">
    <source>
        <dbReference type="SAM" id="MobiDB-lite"/>
    </source>
</evidence>
<evidence type="ECO:0000256" key="7">
    <source>
        <dbReference type="ARBA" id="ARBA00022833"/>
    </source>
</evidence>
<feature type="non-terminal residue" evidence="13">
    <location>
        <position position="1"/>
    </location>
</feature>
<dbReference type="AlphaFoldDB" id="T2MJB1"/>
<dbReference type="PROSITE" id="PS50157">
    <property type="entry name" value="ZINC_FINGER_C2H2_2"/>
    <property type="match status" value="1"/>
</dbReference>
<evidence type="ECO:0000256" key="2">
    <source>
        <dbReference type="ARBA" id="ARBA00004496"/>
    </source>
</evidence>
<dbReference type="SUPFAM" id="SSF57667">
    <property type="entry name" value="beta-beta-alpha zinc fingers"/>
    <property type="match status" value="1"/>
</dbReference>
<organism evidence="13">
    <name type="scientific">Hydra vulgaris</name>
    <name type="common">Hydra</name>
    <name type="synonym">Hydra attenuata</name>
    <dbReference type="NCBI Taxonomy" id="6087"/>
    <lineage>
        <taxon>Eukaryota</taxon>
        <taxon>Metazoa</taxon>
        <taxon>Cnidaria</taxon>
        <taxon>Hydrozoa</taxon>
        <taxon>Hydroidolina</taxon>
        <taxon>Anthoathecata</taxon>
        <taxon>Aplanulata</taxon>
        <taxon>Hydridae</taxon>
        <taxon>Hydra</taxon>
    </lineage>
</organism>
<dbReference type="PROSITE" id="PS00028">
    <property type="entry name" value="ZINC_FINGER_C2H2_1"/>
    <property type="match status" value="1"/>
</dbReference>
<dbReference type="PANTHER" id="PTHR46095:SF1">
    <property type="entry name" value="ZINC FINGER PROTEIN 593"/>
    <property type="match status" value="1"/>
</dbReference>
<evidence type="ECO:0000256" key="9">
    <source>
        <dbReference type="ARBA" id="ARBA00038064"/>
    </source>
</evidence>
<evidence type="ECO:0000256" key="1">
    <source>
        <dbReference type="ARBA" id="ARBA00004123"/>
    </source>
</evidence>
<reference evidence="13" key="1">
    <citation type="journal article" date="2013" name="Genome Biol. Evol.">
        <title>Punctuated emergences of genetic and phenotypic innovations in eumetazoan, bilaterian, euteleostome, and hominidae ancestors.</title>
        <authorList>
            <person name="Wenger Y."/>
            <person name="Galliot B."/>
        </authorList>
    </citation>
    <scope>NUCLEOTIDE SEQUENCE</scope>
    <source>
        <tissue evidence="13">Whole animals</tissue>
    </source>
</reference>
<feature type="compositionally biased region" description="Basic residues" evidence="11">
    <location>
        <begin position="12"/>
        <end position="34"/>
    </location>
</feature>
<dbReference type="GO" id="GO:0005737">
    <property type="term" value="C:cytoplasm"/>
    <property type="evidence" value="ECO:0007669"/>
    <property type="project" value="UniProtKB-SubCell"/>
</dbReference>
<comment type="subcellular location">
    <subcellularLocation>
        <location evidence="2">Cytoplasm</location>
    </subcellularLocation>
    <subcellularLocation>
        <location evidence="1">Nucleus</location>
    </subcellularLocation>
</comment>
<dbReference type="InterPro" id="IPR051879">
    <property type="entry name" value="C2H2-ZF_Maturation_Protein"/>
</dbReference>
<comment type="similarity">
    <text evidence="9">Belongs to the ZNF593/BUD20 C2H2-type zinc-finger protein family.</text>
</comment>
<evidence type="ECO:0000256" key="10">
    <source>
        <dbReference type="PROSITE-ProRule" id="PRU00042"/>
    </source>
</evidence>
<dbReference type="GO" id="GO:0043021">
    <property type="term" value="F:ribonucleoprotein complex binding"/>
    <property type="evidence" value="ECO:0007669"/>
    <property type="project" value="UniProtKB-ARBA"/>
</dbReference>
<dbReference type="FunFam" id="3.30.160.60:FF:000299">
    <property type="entry name" value="Zinc finger protein 593"/>
    <property type="match status" value="1"/>
</dbReference>
<keyword evidence="4" id="KW-0690">Ribosome biogenesis</keyword>
<dbReference type="GO" id="GO:0008270">
    <property type="term" value="F:zinc ion binding"/>
    <property type="evidence" value="ECO:0007669"/>
    <property type="project" value="UniProtKB-KW"/>
</dbReference>
<dbReference type="GO" id="GO:0042254">
    <property type="term" value="P:ribosome biogenesis"/>
    <property type="evidence" value="ECO:0007669"/>
    <property type="project" value="UniProtKB-KW"/>
</dbReference>
<dbReference type="GO" id="GO:0003676">
    <property type="term" value="F:nucleic acid binding"/>
    <property type="evidence" value="ECO:0007669"/>
    <property type="project" value="InterPro"/>
</dbReference>
<keyword evidence="5" id="KW-0479">Metal-binding</keyword>
<evidence type="ECO:0000256" key="5">
    <source>
        <dbReference type="ARBA" id="ARBA00022723"/>
    </source>
</evidence>
<sequence length="154" mass="17937">HKAHEFLNKMGKPQRKKRTHKNVKDFKKSHRTRNRTKDVDQIHDEIDLIPFKKNNILHQLVDPDLPGDGQFYCVICARYFMDGKNLSEHKKTKNHKKRLRVIKEKPYSVAESQMAAGMGSYTINPNIKPIGEKTLYNEFALDAPTSQVEDLHID</sequence>
<dbReference type="OrthoDB" id="24683at2759"/>
<protein>
    <submittedName>
        <fullName evidence="13">Zinc finger protein 593</fullName>
    </submittedName>
</protein>
<dbReference type="InterPro" id="IPR013087">
    <property type="entry name" value="Znf_C2H2_type"/>
</dbReference>
<dbReference type="GO" id="GO:0005634">
    <property type="term" value="C:nucleus"/>
    <property type="evidence" value="ECO:0007669"/>
    <property type="project" value="UniProtKB-SubCell"/>
</dbReference>
<dbReference type="SMART" id="SM00451">
    <property type="entry name" value="ZnF_U1"/>
    <property type="match status" value="1"/>
</dbReference>
<dbReference type="PANTHER" id="PTHR46095">
    <property type="entry name" value="ZINC FINGER PROTEIN 593"/>
    <property type="match status" value="1"/>
</dbReference>
<dbReference type="Pfam" id="PF12171">
    <property type="entry name" value="zf-C2H2_jaz"/>
    <property type="match status" value="1"/>
</dbReference>
<name>T2MJB1_HYDVU</name>
<evidence type="ECO:0000256" key="3">
    <source>
        <dbReference type="ARBA" id="ARBA00022490"/>
    </source>
</evidence>
<proteinExistence type="evidence at transcript level"/>
<evidence type="ECO:0000259" key="12">
    <source>
        <dbReference type="PROSITE" id="PS50157"/>
    </source>
</evidence>
<dbReference type="InterPro" id="IPR003604">
    <property type="entry name" value="Matrin/U1-like-C_Znf_C2H2"/>
</dbReference>
<evidence type="ECO:0000256" key="8">
    <source>
        <dbReference type="ARBA" id="ARBA00023242"/>
    </source>
</evidence>
<dbReference type="Gene3D" id="3.30.160.60">
    <property type="entry name" value="Classic Zinc Finger"/>
    <property type="match status" value="1"/>
</dbReference>
<gene>
    <name evidence="13" type="primary">ZNF593</name>
</gene>
<evidence type="ECO:0000256" key="6">
    <source>
        <dbReference type="ARBA" id="ARBA00022771"/>
    </source>
</evidence>
<feature type="region of interest" description="Disordered" evidence="11">
    <location>
        <begin position="1"/>
        <end position="35"/>
    </location>
</feature>
<evidence type="ECO:0000313" key="13">
    <source>
        <dbReference type="EMBL" id="CDG72171.1"/>
    </source>
</evidence>
<dbReference type="InterPro" id="IPR036236">
    <property type="entry name" value="Znf_C2H2_sf"/>
</dbReference>